<gene>
    <name evidence="1" type="ORF">GOM49_17965</name>
</gene>
<sequence>MYNNFTQGCRPNPNPQQGFCQELPGTILRISLPPGATIRLGFIEVTSPSGICLIVRLRTSLLGGTAGLSNILTSLKQAGANVEILNN</sequence>
<dbReference type="EMBL" id="CP046522">
    <property type="protein sequence ID" value="QGU96721.1"/>
    <property type="molecule type" value="Genomic_DNA"/>
</dbReference>
<dbReference type="Proteomes" id="UP000422764">
    <property type="component" value="Chromosome"/>
</dbReference>
<protein>
    <submittedName>
        <fullName evidence="1">Uncharacterized protein</fullName>
    </submittedName>
</protein>
<reference evidence="1 2" key="1">
    <citation type="submission" date="2019-12" db="EMBL/GenBank/DDBJ databases">
        <title>Genome sequenceing of Clostridium bovifaecis.</title>
        <authorList>
            <person name="Yao Y."/>
        </authorList>
    </citation>
    <scope>NUCLEOTIDE SEQUENCE [LARGE SCALE GENOMIC DNA]</scope>
    <source>
        <strain evidence="1 2">BXX</strain>
    </source>
</reference>
<name>A0A6I6F2D4_9CLOT</name>
<organism evidence="1 2">
    <name type="scientific">Clostridium bovifaecis</name>
    <dbReference type="NCBI Taxonomy" id="2184719"/>
    <lineage>
        <taxon>Bacteria</taxon>
        <taxon>Bacillati</taxon>
        <taxon>Bacillota</taxon>
        <taxon>Clostridia</taxon>
        <taxon>Eubacteriales</taxon>
        <taxon>Clostridiaceae</taxon>
        <taxon>Clostridium</taxon>
    </lineage>
</organism>
<proteinExistence type="predicted"/>
<evidence type="ECO:0000313" key="1">
    <source>
        <dbReference type="EMBL" id="QGU96721.1"/>
    </source>
</evidence>
<dbReference type="AlphaFoldDB" id="A0A6I6F2D4"/>
<evidence type="ECO:0000313" key="2">
    <source>
        <dbReference type="Proteomes" id="UP000422764"/>
    </source>
</evidence>
<accession>A0A6I6F2D4</accession>
<keyword evidence="2" id="KW-1185">Reference proteome</keyword>